<proteinExistence type="predicted"/>
<dbReference type="EMBL" id="CP061172">
    <property type="protein sequence ID" value="QNR65007.1"/>
    <property type="molecule type" value="Genomic_DNA"/>
</dbReference>
<evidence type="ECO:0000256" key="1">
    <source>
        <dbReference type="SAM" id="SignalP"/>
    </source>
</evidence>
<feature type="signal peptide" evidence="1">
    <location>
        <begin position="1"/>
        <end position="27"/>
    </location>
</feature>
<evidence type="ECO:0000313" key="2">
    <source>
        <dbReference type="EMBL" id="QNR65007.1"/>
    </source>
</evidence>
<protein>
    <submittedName>
        <fullName evidence="2">Uncharacterized protein</fullName>
    </submittedName>
</protein>
<feature type="chain" id="PRO_5029006813" evidence="1">
    <location>
        <begin position="28"/>
        <end position="145"/>
    </location>
</feature>
<accession>A0A7H0Y1P9</accession>
<dbReference type="AlphaFoldDB" id="A0A7H0Y1P9"/>
<gene>
    <name evidence="2" type="ORF">IAQ67_13805</name>
</gene>
<name>A0A7H0Y1P9_9BACL</name>
<reference evidence="2 3" key="1">
    <citation type="submission" date="2020-09" db="EMBL/GenBank/DDBJ databases">
        <title>Characterization of Paenibacillus peoriae strain ZF390 with broad-spectrum antimicrobial activity as a potential biocontrol agent.</title>
        <authorList>
            <person name="Li L."/>
            <person name="Zhao Y."/>
            <person name="Li B."/>
            <person name="Xie X."/>
        </authorList>
    </citation>
    <scope>NUCLEOTIDE SEQUENCE [LARGE SCALE GENOMIC DNA]</scope>
    <source>
        <strain evidence="2 3">ZF390</strain>
    </source>
</reference>
<dbReference type="Proteomes" id="UP000516384">
    <property type="component" value="Chromosome"/>
</dbReference>
<dbReference type="RefSeq" id="WP_190296928.1">
    <property type="nucleotide sequence ID" value="NZ_CP061172.1"/>
</dbReference>
<evidence type="ECO:0000313" key="3">
    <source>
        <dbReference type="Proteomes" id="UP000516384"/>
    </source>
</evidence>
<sequence length="145" mass="15705">MKKYQKTAIAVLSTMAMLLTPIQAAFADEAATTTNPPSQEVQAQDAQGIDLFANNPLPGYFDQGFSAPIYLTGGVKFTFTANVKGTYVFQVYDMNGEQKGTTSVYAGDYGNYSTSFPKLFYGYHKILASSPDGRGNVGSSFNIIY</sequence>
<keyword evidence="1" id="KW-0732">Signal</keyword>
<organism evidence="2 3">
    <name type="scientific">Paenibacillus peoriae</name>
    <dbReference type="NCBI Taxonomy" id="59893"/>
    <lineage>
        <taxon>Bacteria</taxon>
        <taxon>Bacillati</taxon>
        <taxon>Bacillota</taxon>
        <taxon>Bacilli</taxon>
        <taxon>Bacillales</taxon>
        <taxon>Paenibacillaceae</taxon>
        <taxon>Paenibacillus</taxon>
    </lineage>
</organism>